<accession>A0AAD6UFK3</accession>
<dbReference type="InterPro" id="IPR029058">
    <property type="entry name" value="AB_hydrolase_fold"/>
</dbReference>
<dbReference type="EMBL" id="JARJCN010000004">
    <property type="protein sequence ID" value="KAJ7101556.1"/>
    <property type="molecule type" value="Genomic_DNA"/>
</dbReference>
<organism evidence="1 2">
    <name type="scientific">Mycena belliarum</name>
    <dbReference type="NCBI Taxonomy" id="1033014"/>
    <lineage>
        <taxon>Eukaryota</taxon>
        <taxon>Fungi</taxon>
        <taxon>Dikarya</taxon>
        <taxon>Basidiomycota</taxon>
        <taxon>Agaricomycotina</taxon>
        <taxon>Agaricomycetes</taxon>
        <taxon>Agaricomycetidae</taxon>
        <taxon>Agaricales</taxon>
        <taxon>Marasmiineae</taxon>
        <taxon>Mycenaceae</taxon>
        <taxon>Mycena</taxon>
    </lineage>
</organism>
<evidence type="ECO:0000313" key="2">
    <source>
        <dbReference type="Proteomes" id="UP001222325"/>
    </source>
</evidence>
<evidence type="ECO:0000313" key="1">
    <source>
        <dbReference type="EMBL" id="KAJ7101556.1"/>
    </source>
</evidence>
<name>A0AAD6UFK3_9AGAR</name>
<keyword evidence="2" id="KW-1185">Reference proteome</keyword>
<proteinExistence type="predicted"/>
<dbReference type="SUPFAM" id="SSF53474">
    <property type="entry name" value="alpha/beta-Hydrolases"/>
    <property type="match status" value="1"/>
</dbReference>
<comment type="caution">
    <text evidence="1">The sequence shown here is derived from an EMBL/GenBank/DDBJ whole genome shotgun (WGS) entry which is preliminary data.</text>
</comment>
<protein>
    <submittedName>
        <fullName evidence="1">Uncharacterized protein</fullName>
    </submittedName>
</protein>
<reference evidence="1" key="1">
    <citation type="submission" date="2023-03" db="EMBL/GenBank/DDBJ databases">
        <title>Massive genome expansion in bonnet fungi (Mycena s.s.) driven by repeated elements and novel gene families across ecological guilds.</title>
        <authorList>
            <consortium name="Lawrence Berkeley National Laboratory"/>
            <person name="Harder C.B."/>
            <person name="Miyauchi S."/>
            <person name="Viragh M."/>
            <person name="Kuo A."/>
            <person name="Thoen E."/>
            <person name="Andreopoulos B."/>
            <person name="Lu D."/>
            <person name="Skrede I."/>
            <person name="Drula E."/>
            <person name="Henrissat B."/>
            <person name="Morin E."/>
            <person name="Kohler A."/>
            <person name="Barry K."/>
            <person name="LaButti K."/>
            <person name="Morin E."/>
            <person name="Salamov A."/>
            <person name="Lipzen A."/>
            <person name="Mereny Z."/>
            <person name="Hegedus B."/>
            <person name="Baldrian P."/>
            <person name="Stursova M."/>
            <person name="Weitz H."/>
            <person name="Taylor A."/>
            <person name="Grigoriev I.V."/>
            <person name="Nagy L.G."/>
            <person name="Martin F."/>
            <person name="Kauserud H."/>
        </authorList>
    </citation>
    <scope>NUCLEOTIDE SEQUENCE</scope>
    <source>
        <strain evidence="1">CBHHK173m</strain>
    </source>
</reference>
<dbReference type="Proteomes" id="UP001222325">
    <property type="component" value="Unassembled WGS sequence"/>
</dbReference>
<sequence length="123" mass="13860">MNTGFVKANTTRSSVACFSNHGTRSRNAWSWLNKRGKPTPLVGARHESDMPLWFPSANTTDTFAVDAMINFINTLDPNRPLKPTTRKNGPSWPKCVETENFRVEPIRFLYNFLLTVAKEGKSG</sequence>
<gene>
    <name evidence="1" type="ORF">B0H15DRAFT_943876</name>
</gene>
<dbReference type="Gene3D" id="3.40.50.1820">
    <property type="entry name" value="alpha/beta hydrolase"/>
    <property type="match status" value="1"/>
</dbReference>
<dbReference type="AlphaFoldDB" id="A0AAD6UFK3"/>